<name>A0A246B6Q9_9FLAO</name>
<gene>
    <name evidence="1" type="ORF">AP75_13135</name>
</gene>
<dbReference type="AlphaFoldDB" id="A0A246B6Q9"/>
<dbReference type="EMBL" id="JASZ02000045">
    <property type="protein sequence ID" value="OWK97070.1"/>
    <property type="molecule type" value="Genomic_DNA"/>
</dbReference>
<sequence length="70" mass="8272">MDKPTKKRQTYNTVILTELKNRYGYSLDFIRKSLRGDRVGEMPDILKKEYKTMDNESKKAIKKSLETLKS</sequence>
<reference evidence="1 2" key="2">
    <citation type="submission" date="2017-05" db="EMBL/GenBank/DDBJ databases">
        <title>Genome of Chryseobacterium haifense.</title>
        <authorList>
            <person name="Newman J.D."/>
        </authorList>
    </citation>
    <scope>NUCLEOTIDE SEQUENCE [LARGE SCALE GENOMIC DNA]</scope>
    <source>
        <strain evidence="1 2">DSM 19056</strain>
    </source>
</reference>
<keyword evidence="2" id="KW-1185">Reference proteome</keyword>
<organism evidence="1 2">
    <name type="scientific">Kaistella haifensis DSM 19056</name>
    <dbReference type="NCBI Taxonomy" id="1450526"/>
    <lineage>
        <taxon>Bacteria</taxon>
        <taxon>Pseudomonadati</taxon>
        <taxon>Bacteroidota</taxon>
        <taxon>Flavobacteriia</taxon>
        <taxon>Flavobacteriales</taxon>
        <taxon>Weeksellaceae</taxon>
        <taxon>Chryseobacterium group</taxon>
        <taxon>Kaistella</taxon>
    </lineage>
</organism>
<accession>A0A246B6Q9</accession>
<reference evidence="1 2" key="1">
    <citation type="submission" date="2014-01" db="EMBL/GenBank/DDBJ databases">
        <authorList>
            <consortium name="Genome Consortium for Active Teaching"/>
            <person name="Sontag T.C."/>
            <person name="Newman J.D."/>
        </authorList>
    </citation>
    <scope>NUCLEOTIDE SEQUENCE [LARGE SCALE GENOMIC DNA]</scope>
    <source>
        <strain evidence="1 2">DSM 19056</strain>
    </source>
</reference>
<comment type="caution">
    <text evidence="1">The sequence shown here is derived from an EMBL/GenBank/DDBJ whole genome shotgun (WGS) entry which is preliminary data.</text>
</comment>
<evidence type="ECO:0000313" key="2">
    <source>
        <dbReference type="Proteomes" id="UP000197587"/>
    </source>
</evidence>
<evidence type="ECO:0000313" key="1">
    <source>
        <dbReference type="EMBL" id="OWK97070.1"/>
    </source>
</evidence>
<protein>
    <submittedName>
        <fullName evidence="1">Uncharacterized protein</fullName>
    </submittedName>
</protein>
<dbReference type="Proteomes" id="UP000197587">
    <property type="component" value="Unassembled WGS sequence"/>
</dbReference>
<proteinExistence type="predicted"/>
<dbReference type="RefSeq" id="WP_088264949.1">
    <property type="nucleotide sequence ID" value="NZ_JASZ02000045.1"/>
</dbReference>